<keyword evidence="9" id="KW-0472">Membrane</keyword>
<evidence type="ECO:0000256" key="7">
    <source>
        <dbReference type="ARBA" id="ARBA00022927"/>
    </source>
</evidence>
<comment type="caution">
    <text evidence="11">The sequence shown here is derived from an EMBL/GenBank/DDBJ whole genome shotgun (WGS) entry which is preliminary data.</text>
</comment>
<keyword evidence="8" id="KW-1133">Transmembrane helix</keyword>
<keyword evidence="5" id="KW-0997">Cell inner membrane</keyword>
<keyword evidence="7" id="KW-0653">Protein transport</keyword>
<accession>A0ABR7UB59</accession>
<evidence type="ECO:0000256" key="2">
    <source>
        <dbReference type="ARBA" id="ARBA00007246"/>
    </source>
</evidence>
<dbReference type="PANTHER" id="PTHR38831:SF2">
    <property type="entry name" value="TYPE II SECRETION SYSTEM PROTEIN K"/>
    <property type="match status" value="1"/>
</dbReference>
<dbReference type="Gene3D" id="1.10.40.60">
    <property type="entry name" value="EpsJ-like"/>
    <property type="match status" value="1"/>
</dbReference>
<evidence type="ECO:0000256" key="6">
    <source>
        <dbReference type="ARBA" id="ARBA00022692"/>
    </source>
</evidence>
<evidence type="ECO:0000256" key="8">
    <source>
        <dbReference type="ARBA" id="ARBA00022989"/>
    </source>
</evidence>
<dbReference type="InterPro" id="IPR038072">
    <property type="entry name" value="GspK_central_sf"/>
</dbReference>
<dbReference type="SUPFAM" id="SSF158544">
    <property type="entry name" value="GspK insert domain-like"/>
    <property type="match status" value="1"/>
</dbReference>
<dbReference type="PANTHER" id="PTHR38831">
    <property type="entry name" value="TYPE II SECRETION SYSTEM PROTEIN K"/>
    <property type="match status" value="1"/>
</dbReference>
<gene>
    <name evidence="11" type="ORF">HA482_21400</name>
</gene>
<evidence type="ECO:0000256" key="3">
    <source>
        <dbReference type="ARBA" id="ARBA00022448"/>
    </source>
</evidence>
<reference evidence="11 12" key="1">
    <citation type="journal article" date="2020" name="Arch. Microbiol.">
        <title>Bradyrhizobium campsiandrae sp. nov., a nitrogen-fixing bacterial strain isolated from a native leguminous tree from the Amazon adapted to flooded conditions.</title>
        <authorList>
            <person name="Cabral Michel D."/>
            <person name="Martins da Costa E."/>
            <person name="Azarias Guimaraes A."/>
            <person name="Soares de Carvalho T."/>
            <person name="Santos de Castro Caputo P."/>
            <person name="Willems A."/>
            <person name="de Souza Moreira F.M."/>
        </authorList>
    </citation>
    <scope>NUCLEOTIDE SEQUENCE [LARGE SCALE GENOMIC DNA]</scope>
    <source>
        <strain evidence="12">INPA 384B</strain>
    </source>
</reference>
<feature type="domain" description="T2SS protein K first SAM-like" evidence="10">
    <location>
        <begin position="110"/>
        <end position="196"/>
    </location>
</feature>
<keyword evidence="3" id="KW-0813">Transport</keyword>
<dbReference type="Proteomes" id="UP000639516">
    <property type="component" value="Unassembled WGS sequence"/>
</dbReference>
<keyword evidence="6" id="KW-0812">Transmembrane</keyword>
<evidence type="ECO:0000259" key="10">
    <source>
        <dbReference type="Pfam" id="PF21687"/>
    </source>
</evidence>
<evidence type="ECO:0000256" key="4">
    <source>
        <dbReference type="ARBA" id="ARBA00022475"/>
    </source>
</evidence>
<evidence type="ECO:0000256" key="9">
    <source>
        <dbReference type="ARBA" id="ARBA00023136"/>
    </source>
</evidence>
<dbReference type="InterPro" id="IPR005628">
    <property type="entry name" value="GspK"/>
</dbReference>
<dbReference type="Pfam" id="PF21687">
    <property type="entry name" value="T2SSK_1st"/>
    <property type="match status" value="1"/>
</dbReference>
<dbReference type="EMBL" id="JAATTO010000030">
    <property type="protein sequence ID" value="MBC9980761.1"/>
    <property type="molecule type" value="Genomic_DNA"/>
</dbReference>
<dbReference type="InterPro" id="IPR049031">
    <property type="entry name" value="T2SSK_SAM-like_1st"/>
</dbReference>
<organism evidence="11 12">
    <name type="scientific">Bradyrhizobium campsiandrae</name>
    <dbReference type="NCBI Taxonomy" id="1729892"/>
    <lineage>
        <taxon>Bacteria</taxon>
        <taxon>Pseudomonadati</taxon>
        <taxon>Pseudomonadota</taxon>
        <taxon>Alphaproteobacteria</taxon>
        <taxon>Hyphomicrobiales</taxon>
        <taxon>Nitrobacteraceae</taxon>
        <taxon>Bradyrhizobium</taxon>
    </lineage>
</organism>
<keyword evidence="4" id="KW-1003">Cell membrane</keyword>
<keyword evidence="12" id="KW-1185">Reference proteome</keyword>
<dbReference type="RefSeq" id="WP_188102245.1">
    <property type="nucleotide sequence ID" value="NZ_JAANIH010000025.1"/>
</dbReference>
<proteinExistence type="inferred from homology"/>
<sequence>MAGTSAARLHSQRDRRGFIMVAALWLLAGLAALAAVASLYIAQSAAAVTSVAGAVELEMLSTAGVELAAYELSSNKLARRPTHGGFSFRLANSNIAVEYMSEAARINLNMAPRSMIAGLFAALGASSEDAVVFANRVASWRSPSAESPSSEDGAYRSAGLTYVPRHGPFNNVDELLLVAGLPIELVERALPFFTVYSGMADINVIDAAPEVVAALPGMSALRLTSFLDQRASLPPDDPVAVLAALGGSQPGATVAGSTAYRVRMRITLPDGRQSRPEGVFQLLGTGDSAAYRVFTWRDDIDPISGIARR</sequence>
<comment type="similarity">
    <text evidence="2">Belongs to the GSP K family.</text>
</comment>
<name>A0ABR7UB59_9BRAD</name>
<evidence type="ECO:0000313" key="12">
    <source>
        <dbReference type="Proteomes" id="UP000639516"/>
    </source>
</evidence>
<comment type="subcellular location">
    <subcellularLocation>
        <location evidence="1">Cell inner membrane</location>
    </subcellularLocation>
</comment>
<evidence type="ECO:0000256" key="1">
    <source>
        <dbReference type="ARBA" id="ARBA00004533"/>
    </source>
</evidence>
<evidence type="ECO:0000256" key="5">
    <source>
        <dbReference type="ARBA" id="ARBA00022519"/>
    </source>
</evidence>
<protein>
    <submittedName>
        <fullName evidence="11">General secretion pathway protein GspK</fullName>
    </submittedName>
</protein>
<evidence type="ECO:0000313" key="11">
    <source>
        <dbReference type="EMBL" id="MBC9980761.1"/>
    </source>
</evidence>